<gene>
    <name evidence="2" type="ORF">SAMN06265348_12128</name>
</gene>
<reference evidence="2 3" key="1">
    <citation type="submission" date="2017-05" db="EMBL/GenBank/DDBJ databases">
        <authorList>
            <person name="Varghese N."/>
            <person name="Submissions S."/>
        </authorList>
    </citation>
    <scope>NUCLEOTIDE SEQUENCE [LARGE SCALE GENOMIC DNA]</scope>
    <source>
        <strain evidence="2 3">DSM 19036</strain>
    </source>
</reference>
<dbReference type="InterPro" id="IPR032774">
    <property type="entry name" value="WG_beta_rep"/>
</dbReference>
<name>A0A521FUL3_9SPHI</name>
<dbReference type="EMBL" id="FXTN01000021">
    <property type="protein sequence ID" value="SMO99260.1"/>
    <property type="molecule type" value="Genomic_DNA"/>
</dbReference>
<protein>
    <submittedName>
        <fullName evidence="2">WG containing repeat-containing protein</fullName>
    </submittedName>
</protein>
<evidence type="ECO:0000313" key="3">
    <source>
        <dbReference type="Proteomes" id="UP000320300"/>
    </source>
</evidence>
<accession>A0A521FUL3</accession>
<dbReference type="RefSeq" id="WP_415836145.1">
    <property type="nucleotide sequence ID" value="NZ_CBCSJO010000020.1"/>
</dbReference>
<evidence type="ECO:0000313" key="2">
    <source>
        <dbReference type="EMBL" id="SMO99260.1"/>
    </source>
</evidence>
<sequence>MKYFNFLLLMYFYCNPLFAQDGDDYLHSYCKAGTSIYGYKDAKGSIKIPAQFEGLPPASKFRNIVAVTEAVNYKSYYLLRNGQKVGKDSVYISDMTYDCEQEGMIRFRDPKEDKVGFLGRDGKVVIPAVYNDAGPFHSGLALVLHDGKRICADGTPYIVNACEHWIWEGTTALINDRGDVVADSINLTDTENLNWYSYKTSDRQADTTIYTSLKVKGNRYLTFINYQKEFTNWFYQHFLTGLLEGNLSDNCFEEVTVEEHWKHRLRKKYSKVSFSKKYGTILQERMSSIKQNKVETIIFREELNAIIFENKAFQPYYTDCDEPNSAQFPAFEIMTENFDTRQQTSYQEHFSFLRTANGYKLIAIALGPHASP</sequence>
<keyword evidence="3" id="KW-1185">Reference proteome</keyword>
<dbReference type="AlphaFoldDB" id="A0A521FUL3"/>
<keyword evidence="1" id="KW-0732">Signal</keyword>
<evidence type="ECO:0000256" key="1">
    <source>
        <dbReference type="SAM" id="SignalP"/>
    </source>
</evidence>
<organism evidence="2 3">
    <name type="scientific">Pedobacter westerhofensis</name>
    <dbReference type="NCBI Taxonomy" id="425512"/>
    <lineage>
        <taxon>Bacteria</taxon>
        <taxon>Pseudomonadati</taxon>
        <taxon>Bacteroidota</taxon>
        <taxon>Sphingobacteriia</taxon>
        <taxon>Sphingobacteriales</taxon>
        <taxon>Sphingobacteriaceae</taxon>
        <taxon>Pedobacter</taxon>
    </lineage>
</organism>
<dbReference type="Proteomes" id="UP000320300">
    <property type="component" value="Unassembled WGS sequence"/>
</dbReference>
<feature type="chain" id="PRO_5021710688" evidence="1">
    <location>
        <begin position="20"/>
        <end position="372"/>
    </location>
</feature>
<proteinExistence type="predicted"/>
<dbReference type="Pfam" id="PF14903">
    <property type="entry name" value="WG_beta_rep"/>
    <property type="match status" value="1"/>
</dbReference>
<feature type="signal peptide" evidence="1">
    <location>
        <begin position="1"/>
        <end position="19"/>
    </location>
</feature>